<dbReference type="InterPro" id="IPR007560">
    <property type="entry name" value="Restrct_endonuc_IV_Mrr"/>
</dbReference>
<dbReference type="GO" id="GO:0004519">
    <property type="term" value="F:endonuclease activity"/>
    <property type="evidence" value="ECO:0007669"/>
    <property type="project" value="InterPro"/>
</dbReference>
<dbReference type="GO" id="GO:0032259">
    <property type="term" value="P:methylation"/>
    <property type="evidence" value="ECO:0007669"/>
    <property type="project" value="UniProtKB-KW"/>
</dbReference>
<comment type="catalytic activity">
    <reaction evidence="7">
        <text>a 2'-deoxyadenosine in DNA + S-adenosyl-L-methionine = an N(6)-methyl-2'-deoxyadenosine in DNA + S-adenosyl-L-homocysteine + H(+)</text>
        <dbReference type="Rhea" id="RHEA:15197"/>
        <dbReference type="Rhea" id="RHEA-COMP:12418"/>
        <dbReference type="Rhea" id="RHEA-COMP:12419"/>
        <dbReference type="ChEBI" id="CHEBI:15378"/>
        <dbReference type="ChEBI" id="CHEBI:57856"/>
        <dbReference type="ChEBI" id="CHEBI:59789"/>
        <dbReference type="ChEBI" id="CHEBI:90615"/>
        <dbReference type="ChEBI" id="CHEBI:90616"/>
        <dbReference type="EC" id="2.1.1.72"/>
    </reaction>
</comment>
<gene>
    <name evidence="11" type="ORF">KME32_23085</name>
</gene>
<keyword evidence="6" id="KW-0680">Restriction system</keyword>
<dbReference type="Proteomes" id="UP000715781">
    <property type="component" value="Unassembled WGS sequence"/>
</dbReference>
<dbReference type="InterPro" id="IPR003356">
    <property type="entry name" value="DNA_methylase_A-5"/>
</dbReference>
<protein>
    <recommendedName>
        <fullName evidence="2">site-specific DNA-methyltransferase (adenine-specific)</fullName>
        <ecNumber evidence="2">2.1.1.72</ecNumber>
    </recommendedName>
</protein>
<dbReference type="PROSITE" id="PS00092">
    <property type="entry name" value="N6_MTASE"/>
    <property type="match status" value="1"/>
</dbReference>
<evidence type="ECO:0000259" key="9">
    <source>
        <dbReference type="Pfam" id="PF04471"/>
    </source>
</evidence>
<reference evidence="11" key="1">
    <citation type="submission" date="2021-05" db="EMBL/GenBank/DDBJ databases">
        <authorList>
            <person name="Pietrasiak N."/>
            <person name="Ward R."/>
            <person name="Stajich J.E."/>
            <person name="Kurbessoian T."/>
        </authorList>
    </citation>
    <scope>NUCLEOTIDE SEQUENCE</scope>
    <source>
        <strain evidence="11">JT2-VF2</strain>
    </source>
</reference>
<dbReference type="InterPro" id="IPR029063">
    <property type="entry name" value="SAM-dependent_MTases_sf"/>
</dbReference>
<dbReference type="PANTHER" id="PTHR42933">
    <property type="entry name" value="SLR6095 PROTEIN"/>
    <property type="match status" value="1"/>
</dbReference>
<evidence type="ECO:0000313" key="12">
    <source>
        <dbReference type="Proteomes" id="UP000715781"/>
    </source>
</evidence>
<dbReference type="PRINTS" id="PR00507">
    <property type="entry name" value="N12N6MTFRASE"/>
</dbReference>
<keyword evidence="3 11" id="KW-0489">Methyltransferase</keyword>
<dbReference type="Pfam" id="PF04471">
    <property type="entry name" value="Mrr_cat"/>
    <property type="match status" value="1"/>
</dbReference>
<evidence type="ECO:0000256" key="4">
    <source>
        <dbReference type="ARBA" id="ARBA00022679"/>
    </source>
</evidence>
<dbReference type="EMBL" id="JAHHHN010000017">
    <property type="protein sequence ID" value="MBW4563971.1"/>
    <property type="molecule type" value="Genomic_DNA"/>
</dbReference>
<evidence type="ECO:0000256" key="6">
    <source>
        <dbReference type="ARBA" id="ARBA00022747"/>
    </source>
</evidence>
<dbReference type="GO" id="GO:0008170">
    <property type="term" value="F:N-methyltransferase activity"/>
    <property type="evidence" value="ECO:0007669"/>
    <property type="project" value="InterPro"/>
</dbReference>
<dbReference type="GO" id="GO:0009307">
    <property type="term" value="P:DNA restriction-modification system"/>
    <property type="evidence" value="ECO:0007669"/>
    <property type="project" value="UniProtKB-KW"/>
</dbReference>
<dbReference type="InterPro" id="IPR022749">
    <property type="entry name" value="D12N6_MeTrfase_N"/>
</dbReference>
<feature type="domain" description="Restriction endonuclease type IV Mrr" evidence="9">
    <location>
        <begin position="524"/>
        <end position="614"/>
    </location>
</feature>
<comment type="similarity">
    <text evidence="1">Belongs to the N(4)/N(6)-methyltransferase family.</text>
</comment>
<evidence type="ECO:0000313" key="11">
    <source>
        <dbReference type="EMBL" id="MBW4563971.1"/>
    </source>
</evidence>
<feature type="domain" description="N6 adenine-specific DNA methyltransferase N-terminal" evidence="10">
    <location>
        <begin position="9"/>
        <end position="117"/>
    </location>
</feature>
<dbReference type="Gene3D" id="3.40.50.150">
    <property type="entry name" value="Vaccinia Virus protein VP39"/>
    <property type="match status" value="1"/>
</dbReference>
<dbReference type="InterPro" id="IPR051537">
    <property type="entry name" value="DNA_Adenine_Mtase"/>
</dbReference>
<name>A0A951UII6_9NOST</name>
<dbReference type="PANTHER" id="PTHR42933:SF4">
    <property type="entry name" value="TYPE I RESTRICTION ENZYME ECOKI METHYLASE SUBUNIT"/>
    <property type="match status" value="1"/>
</dbReference>
<feature type="domain" description="DNA methylase adenine-specific" evidence="8">
    <location>
        <begin position="127"/>
        <end position="439"/>
    </location>
</feature>
<reference evidence="11" key="2">
    <citation type="journal article" date="2022" name="Microbiol. Resour. Announc.">
        <title>Metagenome Sequencing to Explore Phylogenomics of Terrestrial Cyanobacteria.</title>
        <authorList>
            <person name="Ward R.D."/>
            <person name="Stajich J.E."/>
            <person name="Johansen J.R."/>
            <person name="Huntemann M."/>
            <person name="Clum A."/>
            <person name="Foster B."/>
            <person name="Foster B."/>
            <person name="Roux S."/>
            <person name="Palaniappan K."/>
            <person name="Varghese N."/>
            <person name="Mukherjee S."/>
            <person name="Reddy T.B.K."/>
            <person name="Daum C."/>
            <person name="Copeland A."/>
            <person name="Chen I.A."/>
            <person name="Ivanova N.N."/>
            <person name="Kyrpides N.C."/>
            <person name="Shapiro N."/>
            <person name="Eloe-Fadrosh E.A."/>
            <person name="Pietrasiak N."/>
        </authorList>
    </citation>
    <scope>NUCLEOTIDE SEQUENCE</scope>
    <source>
        <strain evidence="11">JT2-VF2</strain>
    </source>
</reference>
<dbReference type="SUPFAM" id="SSF53335">
    <property type="entry name" value="S-adenosyl-L-methionine-dependent methyltransferases"/>
    <property type="match status" value="1"/>
</dbReference>
<dbReference type="Pfam" id="PF02384">
    <property type="entry name" value="N6_Mtase"/>
    <property type="match status" value="1"/>
</dbReference>
<dbReference type="GO" id="GO:0003677">
    <property type="term" value="F:DNA binding"/>
    <property type="evidence" value="ECO:0007669"/>
    <property type="project" value="InterPro"/>
</dbReference>
<evidence type="ECO:0000259" key="8">
    <source>
        <dbReference type="Pfam" id="PF02384"/>
    </source>
</evidence>
<dbReference type="Pfam" id="PF12161">
    <property type="entry name" value="HsdM_N"/>
    <property type="match status" value="1"/>
</dbReference>
<dbReference type="Gene3D" id="1.20.1260.30">
    <property type="match status" value="1"/>
</dbReference>
<evidence type="ECO:0000256" key="7">
    <source>
        <dbReference type="ARBA" id="ARBA00047942"/>
    </source>
</evidence>
<keyword evidence="4" id="KW-0808">Transferase</keyword>
<dbReference type="InterPro" id="IPR011335">
    <property type="entry name" value="Restrct_endonuc-II-like"/>
</dbReference>
<evidence type="ECO:0000259" key="10">
    <source>
        <dbReference type="Pfam" id="PF12161"/>
    </source>
</evidence>
<sequence>MANESSSIVQKLWNYCNVLRDDGVSYSDYVEQLTYLLFLKMVEEQNQLPPPLGKRSTIPPEYSWEALRSQDGDALETQYRHTLENLGKEKGLLGVIFRKSQNKIQDPAKLKRLVELINSETWIGLDIDVKGEIYEGLLQKNAEDVKGGAGQYFTPRALIKAIVEVMQPQPGQLICDPACGTGGFLLVAYDFITKHYKLDKDQRHFLKHDTFKGFDVADGVVRLCAMNLCLHGIAGDNNLVEAKDSLMADPGDHFEFVLTNPPFGIKRSITVLNNEAKADKAKAQEDNFWVTTSNIQLNFLQHVKNLLKINGKAAVVVADNVLFEGGAGETIRKKLLDECNVHTLLRLPTGIFYAQGVKANVLFFDRKPASTKPWTKKLWVYDLRTNQDFNLKNNLFGSDNLQEFMECFNTENFQERQETQRFRSFTYEELIKRDKVNLDIIWLKNDVLKDFNNSITKANSLEIKEVGLANFINNDSINQVIELFHLLSKPELVVDNCINQIRGELKKSLKNIIDAADAKTKGNSLEDFTQMLFGCLEYLKFYKRNLENVTGEIDVIFAVKKIPGTLFAEFSDLLIVECKNWNKPVGVKEIRIFSTKMDELDSKVGIIISKNGISGDKDNTKDALGFIRNIWLQSPRKIILVFNLEDLQSIVNGTCNLYELLQEKYFSVKTMSNS</sequence>
<dbReference type="AlphaFoldDB" id="A0A951UII6"/>
<accession>A0A951UII6</accession>
<keyword evidence="5" id="KW-0949">S-adenosyl-L-methionine</keyword>
<dbReference type="InterPro" id="IPR038333">
    <property type="entry name" value="T1MK-like_N_sf"/>
</dbReference>
<evidence type="ECO:0000256" key="1">
    <source>
        <dbReference type="ARBA" id="ARBA00006594"/>
    </source>
</evidence>
<proteinExistence type="inferred from homology"/>
<organism evidence="11 12">
    <name type="scientific">Mojavia pulchra JT2-VF2</name>
    <dbReference type="NCBI Taxonomy" id="287848"/>
    <lineage>
        <taxon>Bacteria</taxon>
        <taxon>Bacillati</taxon>
        <taxon>Cyanobacteriota</taxon>
        <taxon>Cyanophyceae</taxon>
        <taxon>Nostocales</taxon>
        <taxon>Nostocaceae</taxon>
    </lineage>
</organism>
<comment type="caution">
    <text evidence="11">The sequence shown here is derived from an EMBL/GenBank/DDBJ whole genome shotgun (WGS) entry which is preliminary data.</text>
</comment>
<evidence type="ECO:0000256" key="2">
    <source>
        <dbReference type="ARBA" id="ARBA00011900"/>
    </source>
</evidence>
<dbReference type="EC" id="2.1.1.72" evidence="2"/>
<dbReference type="InterPro" id="IPR002052">
    <property type="entry name" value="DNA_methylase_N6_adenine_CS"/>
</dbReference>
<dbReference type="GO" id="GO:0009007">
    <property type="term" value="F:site-specific DNA-methyltransferase (adenine-specific) activity"/>
    <property type="evidence" value="ECO:0007669"/>
    <property type="project" value="UniProtKB-EC"/>
</dbReference>
<dbReference type="SUPFAM" id="SSF52980">
    <property type="entry name" value="Restriction endonuclease-like"/>
    <property type="match status" value="1"/>
</dbReference>
<evidence type="ECO:0000256" key="5">
    <source>
        <dbReference type="ARBA" id="ARBA00022691"/>
    </source>
</evidence>
<evidence type="ECO:0000256" key="3">
    <source>
        <dbReference type="ARBA" id="ARBA00022603"/>
    </source>
</evidence>